<reference evidence="1" key="1">
    <citation type="journal article" date="2020" name="J Insects Food Feed">
        <title>The yellow mealworm (Tenebrio molitor) genome: a resource for the emerging insects as food and feed industry.</title>
        <authorList>
            <person name="Eriksson T."/>
            <person name="Andere A."/>
            <person name="Kelstrup H."/>
            <person name="Emery V."/>
            <person name="Picard C."/>
        </authorList>
    </citation>
    <scope>NUCLEOTIDE SEQUENCE</scope>
    <source>
        <strain evidence="1">Stoneville</strain>
        <tissue evidence="1">Whole head</tissue>
    </source>
</reference>
<dbReference type="InterPro" id="IPR036397">
    <property type="entry name" value="RNaseH_sf"/>
</dbReference>
<dbReference type="InterPro" id="IPR012337">
    <property type="entry name" value="RNaseH-like_sf"/>
</dbReference>
<reference evidence="1" key="2">
    <citation type="submission" date="2021-08" db="EMBL/GenBank/DDBJ databases">
        <authorList>
            <person name="Eriksson T."/>
        </authorList>
    </citation>
    <scope>NUCLEOTIDE SEQUENCE</scope>
    <source>
        <strain evidence="1">Stoneville</strain>
        <tissue evidence="1">Whole head</tissue>
    </source>
</reference>
<evidence type="ECO:0000313" key="1">
    <source>
        <dbReference type="EMBL" id="KAH0816232.1"/>
    </source>
</evidence>
<protein>
    <recommendedName>
        <fullName evidence="3">RNase H type-1 domain-containing protein</fullName>
    </recommendedName>
</protein>
<sequence length="505" mass="56807">MRGLEEAWEAVWAACQRWAATHKLEYAPEKTTAVFAPSWRRGKKMAKRGPRLKIGGTTIRTEESMKYLGVIIDRGLSWREHARHAARNIMTSAQKIRGIAGRTWGTEPRILREIFDGAIRPALMYGAEIWGEKAEDPIIRRHLRAAQRAFLLGVTRAYRTTSNVALEVLAGCTPPHFEAAARHANWRERGTAEFEGKAVFAEGPHPAEPERKWEELPAETIPGTSFWTDASQGDGGTAIGIVKTEGGETKETRGLRLQDGYPTHMAELYALGIAIKSVAGQRGGNFNFVTDSRVALDMLTKRKGGAAHAILKEVERIETEGATVKLWWSSDRNRGIAEADRIAKRARENPEEFPEDHAPITGRMIKKEATRVAMAKWQQEWDQGDKGRATHEIIGTVDRRLRGWSHRAVCLLTGHGPFRGYLRRFNLTETTGECVCSTGAQDTAKHVMEDCEEQGRMEARGRWRRRQEAMGGPVPFKVTAQTSEEEVRNFNKFTEEVRMEEELEA</sequence>
<gene>
    <name evidence="1" type="ORF">GEV33_006559</name>
</gene>
<keyword evidence="2" id="KW-1185">Reference proteome</keyword>
<dbReference type="AlphaFoldDB" id="A0A8J6LD63"/>
<dbReference type="SUPFAM" id="SSF53098">
    <property type="entry name" value="Ribonuclease H-like"/>
    <property type="match status" value="1"/>
</dbReference>
<accession>A0A8J6LD63</accession>
<dbReference type="Proteomes" id="UP000719412">
    <property type="component" value="Unassembled WGS sequence"/>
</dbReference>
<evidence type="ECO:0008006" key="3">
    <source>
        <dbReference type="Google" id="ProtNLM"/>
    </source>
</evidence>
<proteinExistence type="predicted"/>
<organism evidence="1 2">
    <name type="scientific">Tenebrio molitor</name>
    <name type="common">Yellow mealworm beetle</name>
    <dbReference type="NCBI Taxonomy" id="7067"/>
    <lineage>
        <taxon>Eukaryota</taxon>
        <taxon>Metazoa</taxon>
        <taxon>Ecdysozoa</taxon>
        <taxon>Arthropoda</taxon>
        <taxon>Hexapoda</taxon>
        <taxon>Insecta</taxon>
        <taxon>Pterygota</taxon>
        <taxon>Neoptera</taxon>
        <taxon>Endopterygota</taxon>
        <taxon>Coleoptera</taxon>
        <taxon>Polyphaga</taxon>
        <taxon>Cucujiformia</taxon>
        <taxon>Tenebrionidae</taxon>
        <taxon>Tenebrio</taxon>
    </lineage>
</organism>
<comment type="caution">
    <text evidence="1">The sequence shown here is derived from an EMBL/GenBank/DDBJ whole genome shotgun (WGS) entry which is preliminary data.</text>
</comment>
<name>A0A8J6LD63_TENMO</name>
<dbReference type="Gene3D" id="3.30.420.10">
    <property type="entry name" value="Ribonuclease H-like superfamily/Ribonuclease H"/>
    <property type="match status" value="1"/>
</dbReference>
<dbReference type="GO" id="GO:0003676">
    <property type="term" value="F:nucleic acid binding"/>
    <property type="evidence" value="ECO:0007669"/>
    <property type="project" value="InterPro"/>
</dbReference>
<evidence type="ECO:0000313" key="2">
    <source>
        <dbReference type="Proteomes" id="UP000719412"/>
    </source>
</evidence>
<dbReference type="EMBL" id="JABDTM020021849">
    <property type="protein sequence ID" value="KAH0816232.1"/>
    <property type="molecule type" value="Genomic_DNA"/>
</dbReference>